<organism evidence="5 6">
    <name type="scientific">Helianthus annuus</name>
    <name type="common">Common sunflower</name>
    <dbReference type="NCBI Taxonomy" id="4232"/>
    <lineage>
        <taxon>Eukaryota</taxon>
        <taxon>Viridiplantae</taxon>
        <taxon>Streptophyta</taxon>
        <taxon>Embryophyta</taxon>
        <taxon>Tracheophyta</taxon>
        <taxon>Spermatophyta</taxon>
        <taxon>Magnoliopsida</taxon>
        <taxon>eudicotyledons</taxon>
        <taxon>Gunneridae</taxon>
        <taxon>Pentapetalae</taxon>
        <taxon>asterids</taxon>
        <taxon>campanulids</taxon>
        <taxon>Asterales</taxon>
        <taxon>Asteraceae</taxon>
        <taxon>Asteroideae</taxon>
        <taxon>Heliantheae alliance</taxon>
        <taxon>Heliantheae</taxon>
        <taxon>Helianthus</taxon>
    </lineage>
</organism>
<gene>
    <name evidence="5" type="ORF">HannXRQ_Chr15g0490771</name>
</gene>
<dbReference type="STRING" id="4232.A0A251SD07"/>
<evidence type="ECO:0000256" key="2">
    <source>
        <dbReference type="SAM" id="MobiDB-lite"/>
    </source>
</evidence>
<dbReference type="Pfam" id="PF02810">
    <property type="entry name" value="SEC-C"/>
    <property type="match status" value="1"/>
</dbReference>
<dbReference type="Gene3D" id="3.90.70.80">
    <property type="match status" value="1"/>
</dbReference>
<dbReference type="Proteomes" id="UP000215914">
    <property type="component" value="Chromosome 15"/>
</dbReference>
<dbReference type="EMBL" id="CM007904">
    <property type="protein sequence ID" value="OTF96135.1"/>
    <property type="molecule type" value="Genomic_DNA"/>
</dbReference>
<sequence>MVKTKIKKSKPNKHPNVKKNGKQSDISEFRAQLDALGLKIVDVTADGNCFFRALADQLEGNEDVHAKYRKMVVQYIMKNRESFEPFIEDEVPFDEYCQSMEKDGTWAGNMELQAASLVTHSNICIHQKSSTRWYIKNFSDFDAKMVHLSYHDWEHYNSVRLKDDPCNGPAAPIIIKADVDLSVKSHQTNAAVSKANGKSTKAESVRTVKAGSGCEDERKIQQVLLQVDGDVDAAIEFIIAGQGTEESLVEDDGVTYSVDDSHGGSSNNQLEQSCDEKSVKEKPTCSNAERETNKTNSLHDEKKIPRNKACPCGSKKKYKSCCGTAAGRPSTVTKSATTVLKMESIEKIRNRGRKRETWWFCMVVMEVLLTWVHFAYEHHLPLISETKSRRRRRRSKDYIFRGMLFQIFLKSSWDCNNQVSLYLKCIIICLVVVILRVELR</sequence>
<dbReference type="InParanoid" id="A0A251SD07"/>
<comment type="similarity">
    <text evidence="1">Belongs to the peptidase C85 family.</text>
</comment>
<feature type="compositionally biased region" description="Basic residues" evidence="2">
    <location>
        <begin position="1"/>
        <end position="21"/>
    </location>
</feature>
<feature type="domain" description="OTU" evidence="4">
    <location>
        <begin position="38"/>
        <end position="162"/>
    </location>
</feature>
<evidence type="ECO:0000313" key="6">
    <source>
        <dbReference type="Proteomes" id="UP000215914"/>
    </source>
</evidence>
<feature type="region of interest" description="Disordered" evidence="2">
    <location>
        <begin position="254"/>
        <end position="302"/>
    </location>
</feature>
<keyword evidence="6" id="KW-1185">Reference proteome</keyword>
<evidence type="ECO:0000313" key="5">
    <source>
        <dbReference type="EMBL" id="OTF96135.1"/>
    </source>
</evidence>
<dbReference type="InterPro" id="IPR004027">
    <property type="entry name" value="SEC_C_motif"/>
</dbReference>
<dbReference type="CDD" id="cd22771">
    <property type="entry name" value="OTU_plant_OTU7-like"/>
    <property type="match status" value="1"/>
</dbReference>
<evidence type="ECO:0000256" key="3">
    <source>
        <dbReference type="SAM" id="Phobius"/>
    </source>
</evidence>
<feature type="transmembrane region" description="Helical" evidence="3">
    <location>
        <begin position="357"/>
        <end position="376"/>
    </location>
</feature>
<keyword evidence="3" id="KW-1133">Transmembrane helix</keyword>
<feature type="compositionally biased region" description="Polar residues" evidence="2">
    <location>
        <begin position="263"/>
        <end position="272"/>
    </location>
</feature>
<proteinExistence type="inferred from homology"/>
<reference evidence="6" key="1">
    <citation type="journal article" date="2017" name="Nature">
        <title>The sunflower genome provides insights into oil metabolism, flowering and Asterid evolution.</title>
        <authorList>
            <person name="Badouin H."/>
            <person name="Gouzy J."/>
            <person name="Grassa C.J."/>
            <person name="Murat F."/>
            <person name="Staton S.E."/>
            <person name="Cottret L."/>
            <person name="Lelandais-Briere C."/>
            <person name="Owens G.L."/>
            <person name="Carrere S."/>
            <person name="Mayjonade B."/>
            <person name="Legrand L."/>
            <person name="Gill N."/>
            <person name="Kane N.C."/>
            <person name="Bowers J.E."/>
            <person name="Hubner S."/>
            <person name="Bellec A."/>
            <person name="Berard A."/>
            <person name="Berges H."/>
            <person name="Blanchet N."/>
            <person name="Boniface M.C."/>
            <person name="Brunel D."/>
            <person name="Catrice O."/>
            <person name="Chaidir N."/>
            <person name="Claudel C."/>
            <person name="Donnadieu C."/>
            <person name="Faraut T."/>
            <person name="Fievet G."/>
            <person name="Helmstetter N."/>
            <person name="King M."/>
            <person name="Knapp S.J."/>
            <person name="Lai Z."/>
            <person name="Le Paslier M.C."/>
            <person name="Lippi Y."/>
            <person name="Lorenzon L."/>
            <person name="Mandel J.R."/>
            <person name="Marage G."/>
            <person name="Marchand G."/>
            <person name="Marquand E."/>
            <person name="Bret-Mestries E."/>
            <person name="Morien E."/>
            <person name="Nambeesan S."/>
            <person name="Nguyen T."/>
            <person name="Pegot-Espagnet P."/>
            <person name="Pouilly N."/>
            <person name="Raftis F."/>
            <person name="Sallet E."/>
            <person name="Schiex T."/>
            <person name="Thomas J."/>
            <person name="Vandecasteele C."/>
            <person name="Vares D."/>
            <person name="Vear F."/>
            <person name="Vautrin S."/>
            <person name="Crespi M."/>
            <person name="Mangin B."/>
            <person name="Burke J.M."/>
            <person name="Salse J."/>
            <person name="Munos S."/>
            <person name="Vincourt P."/>
            <person name="Rieseberg L.H."/>
            <person name="Langlade N.B."/>
        </authorList>
    </citation>
    <scope>NUCLEOTIDE SEQUENCE [LARGE SCALE GENOMIC DNA]</scope>
    <source>
        <strain evidence="6">cv. SF193</strain>
    </source>
</reference>
<dbReference type="InterPro" id="IPR003323">
    <property type="entry name" value="OTU_dom"/>
</dbReference>
<evidence type="ECO:0000259" key="4">
    <source>
        <dbReference type="PROSITE" id="PS50802"/>
    </source>
</evidence>
<accession>A0A251SD07</accession>
<dbReference type="FunFam" id="3.90.70.80:FF:000009">
    <property type="entry name" value="OTU domain-containing protein 3"/>
    <property type="match status" value="1"/>
</dbReference>
<dbReference type="AlphaFoldDB" id="A0A251SD07"/>
<dbReference type="PROSITE" id="PS50802">
    <property type="entry name" value="OTU"/>
    <property type="match status" value="1"/>
</dbReference>
<dbReference type="PANTHER" id="PTHR12419">
    <property type="entry name" value="OTU DOMAIN CONTAINING PROTEIN"/>
    <property type="match status" value="1"/>
</dbReference>
<keyword evidence="3" id="KW-0472">Membrane</keyword>
<feature type="region of interest" description="Disordered" evidence="2">
    <location>
        <begin position="1"/>
        <end position="24"/>
    </location>
</feature>
<evidence type="ECO:0000256" key="1">
    <source>
        <dbReference type="ARBA" id="ARBA00010407"/>
    </source>
</evidence>
<dbReference type="PANTHER" id="PTHR12419:SF7">
    <property type="entry name" value="OTU DOMAIN-CONTAINING PROTEIN 3"/>
    <property type="match status" value="1"/>
</dbReference>
<feature type="compositionally biased region" description="Basic and acidic residues" evidence="2">
    <location>
        <begin position="274"/>
        <end position="302"/>
    </location>
</feature>
<dbReference type="GO" id="GO:0004843">
    <property type="term" value="F:cysteine-type deubiquitinase activity"/>
    <property type="evidence" value="ECO:0000318"/>
    <property type="project" value="GO_Central"/>
</dbReference>
<dbReference type="FunCoup" id="A0A251SD07">
    <property type="interactions" value="2199"/>
</dbReference>
<dbReference type="OMA" id="HISAKEH"/>
<protein>
    <submittedName>
        <fullName evidence="5">Putative OTU domain, SEC-C motif, NTF2-like domain protein</fullName>
    </submittedName>
</protein>
<dbReference type="InterPro" id="IPR050704">
    <property type="entry name" value="Peptidase_C85-like"/>
</dbReference>
<feature type="transmembrane region" description="Helical" evidence="3">
    <location>
        <begin position="419"/>
        <end position="437"/>
    </location>
</feature>
<dbReference type="SUPFAM" id="SSF54001">
    <property type="entry name" value="Cysteine proteinases"/>
    <property type="match status" value="1"/>
</dbReference>
<dbReference type="InterPro" id="IPR038765">
    <property type="entry name" value="Papain-like_cys_pep_sf"/>
</dbReference>
<dbReference type="Pfam" id="PF02338">
    <property type="entry name" value="OTU"/>
    <property type="match status" value="1"/>
</dbReference>
<keyword evidence="3" id="KW-0812">Transmembrane</keyword>
<name>A0A251SD07_HELAN</name>
<dbReference type="SUPFAM" id="SSF103642">
    <property type="entry name" value="Sec-C motif"/>
    <property type="match status" value="1"/>
</dbReference>
<dbReference type="Gene3D" id="3.10.450.50">
    <property type="match status" value="1"/>
</dbReference>